<dbReference type="Gene3D" id="3.90.470.20">
    <property type="entry name" value="4'-phosphopantetheinyl transferase domain"/>
    <property type="match status" value="1"/>
</dbReference>
<gene>
    <name evidence="2" type="ORF">GCM10010346_39260</name>
</gene>
<reference evidence="3" key="1">
    <citation type="journal article" date="2019" name="Int. J. Syst. Evol. Microbiol.">
        <title>The Global Catalogue of Microorganisms (GCM) 10K type strain sequencing project: providing services to taxonomists for standard genome sequencing and annotation.</title>
        <authorList>
            <consortium name="The Broad Institute Genomics Platform"/>
            <consortium name="The Broad Institute Genome Sequencing Center for Infectious Disease"/>
            <person name="Wu L."/>
            <person name="Ma J."/>
        </authorList>
    </citation>
    <scope>NUCLEOTIDE SEQUENCE [LARGE SCALE GENOMIC DNA]</scope>
    <source>
        <strain evidence="3">JCM 4737</strain>
    </source>
</reference>
<dbReference type="InterPro" id="IPR050559">
    <property type="entry name" value="P-Pant_transferase_sf"/>
</dbReference>
<sequence>MSAVGIHIWTVRSRPGATPPQEAYAVLDAAERERMARLRRERDQVRYRTVHHAYRVILGQRLGVAPQEVAFRRHCARCGDDRHGKPVPYGPDGTVLSASLSHSGGYALVAVCDDPGVPVGVDIERIRPHMDWSAVPCVSGGRGTHGFEQWTRAEALVKAAGTGLSRTPPRYTGQAFGSWRAAVVPGSGHDWFVRSVRSPAGYAASVAGASPDARVRVADWRWPARCAATSG</sequence>
<keyword evidence="3" id="KW-1185">Reference proteome</keyword>
<organism evidence="2 3">
    <name type="scientific">Streptomyces chryseus</name>
    <dbReference type="NCBI Taxonomy" id="68186"/>
    <lineage>
        <taxon>Bacteria</taxon>
        <taxon>Bacillati</taxon>
        <taxon>Actinomycetota</taxon>
        <taxon>Actinomycetes</taxon>
        <taxon>Kitasatosporales</taxon>
        <taxon>Streptomycetaceae</taxon>
        <taxon>Streptomyces</taxon>
    </lineage>
</organism>
<dbReference type="PANTHER" id="PTHR12215:SF10">
    <property type="entry name" value="L-AMINOADIPATE-SEMIALDEHYDE DEHYDROGENASE-PHOSPHOPANTETHEINYL TRANSFERASE"/>
    <property type="match status" value="1"/>
</dbReference>
<name>A0ABQ3DRE9_9ACTN</name>
<dbReference type="PANTHER" id="PTHR12215">
    <property type="entry name" value="PHOSPHOPANTETHEINE TRANSFERASE"/>
    <property type="match status" value="1"/>
</dbReference>
<dbReference type="Proteomes" id="UP000599437">
    <property type="component" value="Unassembled WGS sequence"/>
</dbReference>
<keyword evidence="1" id="KW-0808">Transferase</keyword>
<evidence type="ECO:0000313" key="2">
    <source>
        <dbReference type="EMBL" id="GHB12008.1"/>
    </source>
</evidence>
<evidence type="ECO:0000256" key="1">
    <source>
        <dbReference type="ARBA" id="ARBA00022679"/>
    </source>
</evidence>
<dbReference type="InterPro" id="IPR037143">
    <property type="entry name" value="4-PPantetheinyl_Trfase_dom_sf"/>
</dbReference>
<accession>A0ABQ3DRE9</accession>
<evidence type="ECO:0008006" key="4">
    <source>
        <dbReference type="Google" id="ProtNLM"/>
    </source>
</evidence>
<evidence type="ECO:0000313" key="3">
    <source>
        <dbReference type="Proteomes" id="UP000599437"/>
    </source>
</evidence>
<dbReference type="EMBL" id="BMVO01000012">
    <property type="protein sequence ID" value="GHB12008.1"/>
    <property type="molecule type" value="Genomic_DNA"/>
</dbReference>
<protein>
    <recommendedName>
        <fullName evidence="4">4'-phosphopantetheinyl transferase</fullName>
    </recommendedName>
</protein>
<proteinExistence type="predicted"/>
<dbReference type="SUPFAM" id="SSF56214">
    <property type="entry name" value="4'-phosphopantetheinyl transferase"/>
    <property type="match status" value="2"/>
</dbReference>
<comment type="caution">
    <text evidence="2">The sequence shown here is derived from an EMBL/GenBank/DDBJ whole genome shotgun (WGS) entry which is preliminary data.</text>
</comment>
<dbReference type="RefSeq" id="WP_138897440.1">
    <property type="nucleotide sequence ID" value="NZ_BMVO01000012.1"/>
</dbReference>